<feature type="domain" description="Protein kinase" evidence="1">
    <location>
        <begin position="1"/>
        <end position="210"/>
    </location>
</feature>
<dbReference type="Proteomes" id="UP000095281">
    <property type="component" value="Unplaced"/>
</dbReference>
<dbReference type="Gene3D" id="1.10.510.10">
    <property type="entry name" value="Transferase(Phosphotransferase) domain 1"/>
    <property type="match status" value="1"/>
</dbReference>
<dbReference type="SMART" id="SM00220">
    <property type="entry name" value="S_TKc"/>
    <property type="match status" value="1"/>
</dbReference>
<protein>
    <submittedName>
        <fullName evidence="3">Protein kinase domain-containing protein</fullName>
    </submittedName>
</protein>
<dbReference type="GO" id="GO:0005524">
    <property type="term" value="F:ATP binding"/>
    <property type="evidence" value="ECO:0007669"/>
    <property type="project" value="InterPro"/>
</dbReference>
<dbReference type="GO" id="GO:0005737">
    <property type="term" value="C:cytoplasm"/>
    <property type="evidence" value="ECO:0007669"/>
    <property type="project" value="TreeGrafter"/>
</dbReference>
<dbReference type="InterPro" id="IPR011009">
    <property type="entry name" value="Kinase-like_dom_sf"/>
</dbReference>
<dbReference type="InterPro" id="IPR053235">
    <property type="entry name" value="Ser_Thr_kinase"/>
</dbReference>
<dbReference type="PANTHER" id="PTHR24361:SF613">
    <property type="entry name" value="NUCLEAR RECEPTOR-BINDING PROTEIN-RELATED"/>
    <property type="match status" value="1"/>
</dbReference>
<keyword evidence="2" id="KW-1185">Reference proteome</keyword>
<name>A0A1I8AX92_MELHA</name>
<sequence length="225" mass="26046">MELGGMNLNDYFEENDIMIRISEMGEETFSDKREEFLTNIFLCAAKALKQFHEFSVHLDIKSKNFVLKKEQNLYEPLQLCKLIDFNSSIIIPKGEYRIAQNLAGNISLAPEVYEEQIANNGLKVNRKVDIWAFGVMMISMMNFRFQNIPRNLPLATGHIINNLLPTYLSNNSYNTQIDRVLKGCMQLNATFRPSISAIVNFLEGNCQRFRYEARRNILNICDDQN</sequence>
<reference evidence="3" key="1">
    <citation type="submission" date="2016-11" db="UniProtKB">
        <authorList>
            <consortium name="WormBaseParasite"/>
        </authorList>
    </citation>
    <scope>IDENTIFICATION</scope>
</reference>
<accession>A0A1I8AX92</accession>
<dbReference type="Pfam" id="PF00069">
    <property type="entry name" value="Pkinase"/>
    <property type="match status" value="1"/>
</dbReference>
<evidence type="ECO:0000313" key="3">
    <source>
        <dbReference type="WBParaSite" id="MhA1_Contig1006.frz3.gene6"/>
    </source>
</evidence>
<dbReference type="GO" id="GO:0004674">
    <property type="term" value="F:protein serine/threonine kinase activity"/>
    <property type="evidence" value="ECO:0007669"/>
    <property type="project" value="TreeGrafter"/>
</dbReference>
<evidence type="ECO:0000313" key="2">
    <source>
        <dbReference type="Proteomes" id="UP000095281"/>
    </source>
</evidence>
<dbReference type="InterPro" id="IPR000719">
    <property type="entry name" value="Prot_kinase_dom"/>
</dbReference>
<dbReference type="AlphaFoldDB" id="A0A1I8AX92"/>
<organism evidence="2 3">
    <name type="scientific">Meloidogyne hapla</name>
    <name type="common">Root-knot nematode worm</name>
    <dbReference type="NCBI Taxonomy" id="6305"/>
    <lineage>
        <taxon>Eukaryota</taxon>
        <taxon>Metazoa</taxon>
        <taxon>Ecdysozoa</taxon>
        <taxon>Nematoda</taxon>
        <taxon>Chromadorea</taxon>
        <taxon>Rhabditida</taxon>
        <taxon>Tylenchina</taxon>
        <taxon>Tylenchomorpha</taxon>
        <taxon>Tylenchoidea</taxon>
        <taxon>Meloidogynidae</taxon>
        <taxon>Meloidogyninae</taxon>
        <taxon>Meloidogyne</taxon>
    </lineage>
</organism>
<proteinExistence type="predicted"/>
<evidence type="ECO:0000259" key="1">
    <source>
        <dbReference type="PROSITE" id="PS50011"/>
    </source>
</evidence>
<dbReference type="PANTHER" id="PTHR24361">
    <property type="entry name" value="MITOGEN-ACTIVATED KINASE KINASE KINASE"/>
    <property type="match status" value="1"/>
</dbReference>
<dbReference type="SUPFAM" id="SSF56112">
    <property type="entry name" value="Protein kinase-like (PK-like)"/>
    <property type="match status" value="1"/>
</dbReference>
<dbReference type="PROSITE" id="PS50011">
    <property type="entry name" value="PROTEIN_KINASE_DOM"/>
    <property type="match status" value="1"/>
</dbReference>
<dbReference type="WBParaSite" id="MhA1_Contig1006.frz3.gene6">
    <property type="protein sequence ID" value="MhA1_Contig1006.frz3.gene6"/>
    <property type="gene ID" value="MhA1_Contig1006.frz3.gene6"/>
</dbReference>